<comment type="caution">
    <text evidence="2">The sequence shown here is derived from an EMBL/GenBank/DDBJ whole genome shotgun (WGS) entry which is preliminary data.</text>
</comment>
<name>A0A934KJ39_9BACT</name>
<evidence type="ECO:0000313" key="2">
    <source>
        <dbReference type="EMBL" id="MBJ7610376.1"/>
    </source>
</evidence>
<proteinExistence type="predicted"/>
<organism evidence="2 3">
    <name type="scientific">Candidatus Amunia macphersoniae</name>
    <dbReference type="NCBI Taxonomy" id="3127014"/>
    <lineage>
        <taxon>Bacteria</taxon>
        <taxon>Bacillati</taxon>
        <taxon>Candidatus Dormiibacterota</taxon>
        <taxon>Candidatus Dormibacteria</taxon>
        <taxon>Candidatus Aeolococcales</taxon>
        <taxon>Candidatus Aeolococcaceae</taxon>
        <taxon>Candidatus Amunia</taxon>
    </lineage>
</organism>
<evidence type="ECO:0000313" key="3">
    <source>
        <dbReference type="Proteomes" id="UP000614410"/>
    </source>
</evidence>
<protein>
    <submittedName>
        <fullName evidence="2">Uncharacterized protein</fullName>
    </submittedName>
</protein>
<sequence length="153" mass="16950">MIGDDALFQVKDLIWTLAGALLGGVVGWFISLWFYRRGRRDMVDDAREADEARAESARLHVRRVALCLWREAQQPTPFGVDPARREMEAGRGALIRTGQADLVDSADDILDALAEWHDNGAPLTERVEMVANVRVLWVAAGGNPAELPDMVDP</sequence>
<dbReference type="AlphaFoldDB" id="A0A934KJ39"/>
<dbReference type="Proteomes" id="UP000614410">
    <property type="component" value="Unassembled WGS sequence"/>
</dbReference>
<keyword evidence="1" id="KW-1133">Transmembrane helix</keyword>
<keyword evidence="1" id="KW-0812">Transmembrane</keyword>
<reference evidence="2 3" key="1">
    <citation type="submission" date="2020-10" db="EMBL/GenBank/DDBJ databases">
        <title>Ca. Dormibacterota MAGs.</title>
        <authorList>
            <person name="Montgomery K."/>
        </authorList>
    </citation>
    <scope>NUCLEOTIDE SEQUENCE [LARGE SCALE GENOMIC DNA]</scope>
    <source>
        <strain evidence="2">Mitchell_Peninsula_5</strain>
    </source>
</reference>
<gene>
    <name evidence="2" type="ORF">JF887_13235</name>
</gene>
<dbReference type="EMBL" id="JAEKNN010000061">
    <property type="protein sequence ID" value="MBJ7610376.1"/>
    <property type="molecule type" value="Genomic_DNA"/>
</dbReference>
<evidence type="ECO:0000256" key="1">
    <source>
        <dbReference type="SAM" id="Phobius"/>
    </source>
</evidence>
<keyword evidence="1" id="KW-0472">Membrane</keyword>
<feature type="transmembrane region" description="Helical" evidence="1">
    <location>
        <begin position="13"/>
        <end position="35"/>
    </location>
</feature>
<accession>A0A934KJ39</accession>